<feature type="signal peptide" evidence="2">
    <location>
        <begin position="1"/>
        <end position="22"/>
    </location>
</feature>
<feature type="region of interest" description="Disordered" evidence="1">
    <location>
        <begin position="24"/>
        <end position="131"/>
    </location>
</feature>
<evidence type="ECO:0000313" key="3">
    <source>
        <dbReference type="Proteomes" id="UP000887563"/>
    </source>
</evidence>
<feature type="region of interest" description="Disordered" evidence="1">
    <location>
        <begin position="144"/>
        <end position="225"/>
    </location>
</feature>
<dbReference type="Proteomes" id="UP000887563">
    <property type="component" value="Unplaced"/>
</dbReference>
<evidence type="ECO:0000313" key="4">
    <source>
        <dbReference type="WBParaSite" id="Minc3s00806g17600"/>
    </source>
</evidence>
<keyword evidence="2" id="KW-0732">Signal</keyword>
<name>A0A914LRU2_MELIC</name>
<feature type="compositionally biased region" description="Gly residues" evidence="1">
    <location>
        <begin position="598"/>
        <end position="607"/>
    </location>
</feature>
<feature type="compositionally biased region" description="Basic and acidic residues" evidence="1">
    <location>
        <begin position="197"/>
        <end position="207"/>
    </location>
</feature>
<feature type="compositionally biased region" description="Basic and acidic residues" evidence="1">
    <location>
        <begin position="91"/>
        <end position="100"/>
    </location>
</feature>
<evidence type="ECO:0000256" key="1">
    <source>
        <dbReference type="SAM" id="MobiDB-lite"/>
    </source>
</evidence>
<feature type="compositionally biased region" description="Basic and acidic residues" evidence="1">
    <location>
        <begin position="685"/>
        <end position="733"/>
    </location>
</feature>
<reference evidence="4" key="1">
    <citation type="submission" date="2022-11" db="UniProtKB">
        <authorList>
            <consortium name="WormBaseParasite"/>
        </authorList>
    </citation>
    <scope>IDENTIFICATION</scope>
</reference>
<proteinExistence type="predicted"/>
<keyword evidence="3" id="KW-1185">Reference proteome</keyword>
<evidence type="ECO:0000256" key="2">
    <source>
        <dbReference type="SAM" id="SignalP"/>
    </source>
</evidence>
<sequence>MHVKILIVVAFVALLCFNEVNARKKKATKKDAHPKNNEKDKIKESETLKPPEKLEEGTNDKINKKQSKKQKKNKNKEKKIDSSKVKNSIEIMKDTKELGNNKEIGLMEQIKTESVKSPSPKKSNLTQEDMDLLGKLDVSKAALGKQHERAGSMSLPRSLSTIQQQPKRAFSLDHKKDDETPDESEGSTEDDSNNSATKEEAVEEQKQNEAVQEQNTVVEQKQSKNTCPRVSAPKIVCSIASTGVRPEMMQEATKECSDIIVDSGHLNEKDGKIYVENYEVEIMKGLKNIYSSVKFSNEKSEKLQGLINAQIKNAGLTSKIRGKKQSKGVQTRIDLIEAITKKQKYAQQYDGFILDLTGGFQNFSATFAEFLQDFLLALHSEKASGKPPKKQRRIFAIQLDSASKNFISTKESEKFLASLKYVDIVFVLNDISLADWLKSKNVACQKIILRSVDDGKGSCNRQSDSVNNNLRRKRYAQESRRVKSAPAILQPIREKKPPKSHTTWFESGEEEEEYGYNVETTAHFDNYPPKKTHRYAMRGSKGPHFKAAFKGQYPYKHQQPPQFYHKQKVGYGAPSKWKHSVYFGYDPNEHGSNEYGPNGHGPNGHGPNGHDSNEIDSEEYDDYGHEYEYSHPMEGRNKNNYQQTQRITTKMTMNINNHRKETNKNEAKRSRGTVRFNLENNINLGEEKENQNKMNEKSEKEKMEDTKAKEVSEQKEVKQEKEEVKPVEVKTENKDSDKISEVKKDVEEGIKPVEKIKTENEKDEEIKQNTVDGNNKNKIKINVPKTQQKFEKSFEFDPDEGIDLEINYALENYGGVAFPLMKWKFEGYGCKITTNTSITIANKAISNLN</sequence>
<dbReference type="WBParaSite" id="Minc3s00806g17600">
    <property type="protein sequence ID" value="Minc3s00806g17600"/>
    <property type="gene ID" value="Minc3s00806g17600"/>
</dbReference>
<feature type="compositionally biased region" description="Polar residues" evidence="1">
    <location>
        <begin position="208"/>
        <end position="225"/>
    </location>
</feature>
<feature type="compositionally biased region" description="Basic and acidic residues" evidence="1">
    <location>
        <begin position="29"/>
        <end position="63"/>
    </location>
</feature>
<accession>A0A914LRU2</accession>
<feature type="compositionally biased region" description="Polar residues" evidence="1">
    <location>
        <begin position="155"/>
        <end position="166"/>
    </location>
</feature>
<feature type="region of interest" description="Disordered" evidence="1">
    <location>
        <begin position="588"/>
        <end position="617"/>
    </location>
</feature>
<feature type="compositionally biased region" description="Polar residues" evidence="1">
    <location>
        <begin position="115"/>
        <end position="127"/>
    </location>
</feature>
<feature type="compositionally biased region" description="Basic residues" evidence="1">
    <location>
        <begin position="64"/>
        <end position="77"/>
    </location>
</feature>
<feature type="compositionally biased region" description="Acidic residues" evidence="1">
    <location>
        <begin position="179"/>
        <end position="192"/>
    </location>
</feature>
<protein>
    <submittedName>
        <fullName evidence="4">Uncharacterized protein</fullName>
    </submittedName>
</protein>
<organism evidence="3 4">
    <name type="scientific">Meloidogyne incognita</name>
    <name type="common">Southern root-knot nematode worm</name>
    <name type="synonym">Oxyuris incognita</name>
    <dbReference type="NCBI Taxonomy" id="6306"/>
    <lineage>
        <taxon>Eukaryota</taxon>
        <taxon>Metazoa</taxon>
        <taxon>Ecdysozoa</taxon>
        <taxon>Nematoda</taxon>
        <taxon>Chromadorea</taxon>
        <taxon>Rhabditida</taxon>
        <taxon>Tylenchina</taxon>
        <taxon>Tylenchomorpha</taxon>
        <taxon>Tylenchoidea</taxon>
        <taxon>Meloidogynidae</taxon>
        <taxon>Meloidogyninae</taxon>
        <taxon>Meloidogyne</taxon>
        <taxon>Meloidogyne incognita group</taxon>
    </lineage>
</organism>
<dbReference type="AlphaFoldDB" id="A0A914LRU2"/>
<feature type="chain" id="PRO_5037481112" evidence="2">
    <location>
        <begin position="23"/>
        <end position="849"/>
    </location>
</feature>
<feature type="region of interest" description="Disordered" evidence="1">
    <location>
        <begin position="684"/>
        <end position="733"/>
    </location>
</feature>